<sequence>MDILPWQPENTASQHEWALKNITTTFFTCLSWQVESTTDPINCPFHYFCETNSPKSLPSIIDLTILFFAFISYTATIAYTIKANTTMKTQRRYWLPSGPILLPLILIAFANGRRVNTIFPLANLGPALLQLAHVSVIAFEDSINREIKSVLVETSTISGILHASLYLESVILPYYTGLDAMVSSSFSGECESCVCRREALVVGGRLVSYRAWSATMFAVVATLCARIVCGLTGKNRVALLITSALEGLSWVFITSDCVYLMLNSPRGGLPERVAHGAVLALICLHVLKRVCNLLNYVSSNAKHDRIMH</sequence>
<keyword evidence="1" id="KW-0472">Membrane</keyword>
<comment type="caution">
    <text evidence="2">The sequence shown here is derived from an EMBL/GenBank/DDBJ whole genome shotgun (WGS) entry which is preliminary data.</text>
</comment>
<dbReference type="Proteomes" id="UP001180020">
    <property type="component" value="Unassembled WGS sequence"/>
</dbReference>
<gene>
    <name evidence="2" type="ORF">QJS10_CPB15g00635</name>
</gene>
<evidence type="ECO:0000256" key="1">
    <source>
        <dbReference type="SAM" id="Phobius"/>
    </source>
</evidence>
<keyword evidence="3" id="KW-1185">Reference proteome</keyword>
<feature type="transmembrane region" description="Helical" evidence="1">
    <location>
        <begin position="60"/>
        <end position="81"/>
    </location>
</feature>
<name>A0AAV9D4W6_ACOCL</name>
<accession>A0AAV9D4W6</accession>
<evidence type="ECO:0000313" key="3">
    <source>
        <dbReference type="Proteomes" id="UP001180020"/>
    </source>
</evidence>
<keyword evidence="1" id="KW-1133">Transmembrane helix</keyword>
<reference evidence="2" key="2">
    <citation type="submission" date="2023-06" db="EMBL/GenBank/DDBJ databases">
        <authorList>
            <person name="Ma L."/>
            <person name="Liu K.-W."/>
            <person name="Li Z."/>
            <person name="Hsiao Y.-Y."/>
            <person name="Qi Y."/>
            <person name="Fu T."/>
            <person name="Tang G."/>
            <person name="Zhang D."/>
            <person name="Sun W.-H."/>
            <person name="Liu D.-K."/>
            <person name="Li Y."/>
            <person name="Chen G.-Z."/>
            <person name="Liu X.-D."/>
            <person name="Liao X.-Y."/>
            <person name="Jiang Y.-T."/>
            <person name="Yu X."/>
            <person name="Hao Y."/>
            <person name="Huang J."/>
            <person name="Zhao X.-W."/>
            <person name="Ke S."/>
            <person name="Chen Y.-Y."/>
            <person name="Wu W.-L."/>
            <person name="Hsu J.-L."/>
            <person name="Lin Y.-F."/>
            <person name="Huang M.-D."/>
            <person name="Li C.-Y."/>
            <person name="Huang L."/>
            <person name="Wang Z.-W."/>
            <person name="Zhao X."/>
            <person name="Zhong W.-Y."/>
            <person name="Peng D.-H."/>
            <person name="Ahmad S."/>
            <person name="Lan S."/>
            <person name="Zhang J.-S."/>
            <person name="Tsai W.-C."/>
            <person name="Van De Peer Y."/>
            <person name="Liu Z.-J."/>
        </authorList>
    </citation>
    <scope>NUCLEOTIDE SEQUENCE</scope>
    <source>
        <strain evidence="2">CP</strain>
        <tissue evidence="2">Leaves</tissue>
    </source>
</reference>
<dbReference type="PANTHER" id="PTHR37726:SF1">
    <property type="entry name" value="TRANSMEMBRANE PROTEIN"/>
    <property type="match status" value="1"/>
</dbReference>
<dbReference type="AlphaFoldDB" id="A0AAV9D4W6"/>
<reference evidence="2" key="1">
    <citation type="journal article" date="2023" name="Nat. Commun.">
        <title>Diploid and tetraploid genomes of Acorus and the evolution of monocots.</title>
        <authorList>
            <person name="Ma L."/>
            <person name="Liu K.W."/>
            <person name="Li Z."/>
            <person name="Hsiao Y.Y."/>
            <person name="Qi Y."/>
            <person name="Fu T."/>
            <person name="Tang G.D."/>
            <person name="Zhang D."/>
            <person name="Sun W.H."/>
            <person name="Liu D.K."/>
            <person name="Li Y."/>
            <person name="Chen G.Z."/>
            <person name="Liu X.D."/>
            <person name="Liao X.Y."/>
            <person name="Jiang Y.T."/>
            <person name="Yu X."/>
            <person name="Hao Y."/>
            <person name="Huang J."/>
            <person name="Zhao X.W."/>
            <person name="Ke S."/>
            <person name="Chen Y.Y."/>
            <person name="Wu W.L."/>
            <person name="Hsu J.L."/>
            <person name="Lin Y.F."/>
            <person name="Huang M.D."/>
            <person name="Li C.Y."/>
            <person name="Huang L."/>
            <person name="Wang Z.W."/>
            <person name="Zhao X."/>
            <person name="Zhong W.Y."/>
            <person name="Peng D.H."/>
            <person name="Ahmad S."/>
            <person name="Lan S."/>
            <person name="Zhang J.S."/>
            <person name="Tsai W.C."/>
            <person name="Van de Peer Y."/>
            <person name="Liu Z.J."/>
        </authorList>
    </citation>
    <scope>NUCLEOTIDE SEQUENCE</scope>
    <source>
        <strain evidence="2">CP</strain>
    </source>
</reference>
<protein>
    <recommendedName>
        <fullName evidence="4">Transmembrane protein</fullName>
    </recommendedName>
</protein>
<dbReference type="PANTHER" id="PTHR37726">
    <property type="entry name" value="TRANSMEMBRANE PROTEIN"/>
    <property type="match status" value="1"/>
</dbReference>
<evidence type="ECO:0008006" key="4">
    <source>
        <dbReference type="Google" id="ProtNLM"/>
    </source>
</evidence>
<keyword evidence="1" id="KW-0812">Transmembrane</keyword>
<dbReference type="EMBL" id="JAUJYO010000015">
    <property type="protein sequence ID" value="KAK1296330.1"/>
    <property type="molecule type" value="Genomic_DNA"/>
</dbReference>
<organism evidence="2 3">
    <name type="scientific">Acorus calamus</name>
    <name type="common">Sweet flag</name>
    <dbReference type="NCBI Taxonomy" id="4465"/>
    <lineage>
        <taxon>Eukaryota</taxon>
        <taxon>Viridiplantae</taxon>
        <taxon>Streptophyta</taxon>
        <taxon>Embryophyta</taxon>
        <taxon>Tracheophyta</taxon>
        <taxon>Spermatophyta</taxon>
        <taxon>Magnoliopsida</taxon>
        <taxon>Liliopsida</taxon>
        <taxon>Acoraceae</taxon>
        <taxon>Acorus</taxon>
    </lineage>
</organism>
<evidence type="ECO:0000313" key="2">
    <source>
        <dbReference type="EMBL" id="KAK1296330.1"/>
    </source>
</evidence>
<feature type="transmembrane region" description="Helical" evidence="1">
    <location>
        <begin position="93"/>
        <end position="112"/>
    </location>
</feature>
<proteinExistence type="predicted"/>